<protein>
    <submittedName>
        <fullName evidence="2">Uncharacterized protein</fullName>
    </submittedName>
</protein>
<comment type="caution">
    <text evidence="2">The sequence shown here is derived from an EMBL/GenBank/DDBJ whole genome shotgun (WGS) entry which is preliminary data.</text>
</comment>
<proteinExistence type="predicted"/>
<name>A0A6L2MYF3_TANCI</name>
<evidence type="ECO:0000313" key="2">
    <source>
        <dbReference type="EMBL" id="GEU78399.1"/>
    </source>
</evidence>
<gene>
    <name evidence="2" type="ORF">Tci_050377</name>
</gene>
<dbReference type="AlphaFoldDB" id="A0A6L2MYF3"/>
<sequence length="118" mass="13792">MTVVAWRHDKESVFSHRGHGYPFVVEKRLVSWRDNTIKNVFAGTPSFDTLLSMLYSSKDEMSHKEEHQPKKAEANQKRNTKELQKEGALRRKVFLFPLDSCCFEVDAAEDFKENTLRD</sequence>
<reference evidence="2" key="1">
    <citation type="journal article" date="2019" name="Sci. Rep.">
        <title>Draft genome of Tanacetum cinerariifolium, the natural source of mosquito coil.</title>
        <authorList>
            <person name="Yamashiro T."/>
            <person name="Shiraishi A."/>
            <person name="Satake H."/>
            <person name="Nakayama K."/>
        </authorList>
    </citation>
    <scope>NUCLEOTIDE SEQUENCE</scope>
</reference>
<dbReference type="EMBL" id="BKCJ010007664">
    <property type="protein sequence ID" value="GEU78399.1"/>
    <property type="molecule type" value="Genomic_DNA"/>
</dbReference>
<feature type="region of interest" description="Disordered" evidence="1">
    <location>
        <begin position="59"/>
        <end position="84"/>
    </location>
</feature>
<evidence type="ECO:0000256" key="1">
    <source>
        <dbReference type="SAM" id="MobiDB-lite"/>
    </source>
</evidence>
<accession>A0A6L2MYF3</accession>
<organism evidence="2">
    <name type="scientific">Tanacetum cinerariifolium</name>
    <name type="common">Dalmatian daisy</name>
    <name type="synonym">Chrysanthemum cinerariifolium</name>
    <dbReference type="NCBI Taxonomy" id="118510"/>
    <lineage>
        <taxon>Eukaryota</taxon>
        <taxon>Viridiplantae</taxon>
        <taxon>Streptophyta</taxon>
        <taxon>Embryophyta</taxon>
        <taxon>Tracheophyta</taxon>
        <taxon>Spermatophyta</taxon>
        <taxon>Magnoliopsida</taxon>
        <taxon>eudicotyledons</taxon>
        <taxon>Gunneridae</taxon>
        <taxon>Pentapetalae</taxon>
        <taxon>asterids</taxon>
        <taxon>campanulids</taxon>
        <taxon>Asterales</taxon>
        <taxon>Asteraceae</taxon>
        <taxon>Asteroideae</taxon>
        <taxon>Anthemideae</taxon>
        <taxon>Anthemidinae</taxon>
        <taxon>Tanacetum</taxon>
    </lineage>
</organism>